<feature type="region of interest" description="Disordered" evidence="1">
    <location>
        <begin position="236"/>
        <end position="259"/>
    </location>
</feature>
<gene>
    <name evidence="2" type="ORF">NLI96_g11089</name>
</gene>
<feature type="region of interest" description="Disordered" evidence="1">
    <location>
        <begin position="1"/>
        <end position="31"/>
    </location>
</feature>
<keyword evidence="3" id="KW-1185">Reference proteome</keyword>
<comment type="caution">
    <text evidence="2">The sequence shown here is derived from an EMBL/GenBank/DDBJ whole genome shotgun (WGS) entry which is preliminary data.</text>
</comment>
<feature type="region of interest" description="Disordered" evidence="1">
    <location>
        <begin position="535"/>
        <end position="555"/>
    </location>
</feature>
<protein>
    <submittedName>
        <fullName evidence="2">Uncharacterized protein</fullName>
    </submittedName>
</protein>
<dbReference type="AlphaFoldDB" id="A0AAD5USI4"/>
<evidence type="ECO:0000313" key="2">
    <source>
        <dbReference type="EMBL" id="KAJ3476535.1"/>
    </source>
</evidence>
<proteinExistence type="predicted"/>
<sequence length="684" mass="76894">MIRSPHRSPPASRPSAARHPPLNSRSFAQLPSSSILTRPAVLSASFTSKGESDRVTGPTSLASFPPSSLSLRACLPLSRPRTWRFKWAGGGILKRFKRFKAFKTFKIPKSSIPEDRRAWRFKWDGGGTFKTFTQDIQDLNASGIRWLVQVQVAGTLVEVEDAVRKEEMGVISVPRRIVYTNPLRTSIETWRKVEAEELRQSSLNTSAPPWCIHTRQRVLSPWHIYTPTFSQSITTQSARQLSPLSPPSAARHPPQTLDRSPELRYKFTDDTVASNKTRGTVVGSSRHFKTIKTSTPQYLNTSGIRWTVQVQVAGTLVEVENAARDWEMGIISIPSDDSTSTPIVTSLSIFCRSASTSNSRSFTRTSIQVHRRHSHVQQNTVIALALTLLTSLASLPPSPPLLFAPAFHSQDHRAWRFKWDGGGVFKIFKTFKISKLSIPEDHRSWGFKWDGGGILKTFIQDIQDLNISTLQHLRDSMVAEDVHRSLLFAGGWQGEIFFLIPKYFIVATYHSQILSTSIPNILPAVIHSPQLMTIRSPRRSSPLPRPSAARQPTQTLDRPPKLRYKFVEKTSAFNNTRAWRFKWAGGGVFKIFNTFKTFKILPEDHRAWRFKWDGGGIPHFIQDIQLPNTSIPLELDGSVEVQVAGTLVEAEDAVRKGEMGIISFQGAFLCPEGGWGTEWVYVYA</sequence>
<organism evidence="2 3">
    <name type="scientific">Meripilus lineatus</name>
    <dbReference type="NCBI Taxonomy" id="2056292"/>
    <lineage>
        <taxon>Eukaryota</taxon>
        <taxon>Fungi</taxon>
        <taxon>Dikarya</taxon>
        <taxon>Basidiomycota</taxon>
        <taxon>Agaricomycotina</taxon>
        <taxon>Agaricomycetes</taxon>
        <taxon>Polyporales</taxon>
        <taxon>Meripilaceae</taxon>
        <taxon>Meripilus</taxon>
    </lineage>
</organism>
<name>A0AAD5USI4_9APHY</name>
<evidence type="ECO:0000256" key="1">
    <source>
        <dbReference type="SAM" id="MobiDB-lite"/>
    </source>
</evidence>
<reference evidence="2" key="1">
    <citation type="submission" date="2022-07" db="EMBL/GenBank/DDBJ databases">
        <title>Genome Sequence of Physisporinus lineatus.</title>
        <authorList>
            <person name="Buettner E."/>
        </authorList>
    </citation>
    <scope>NUCLEOTIDE SEQUENCE</scope>
    <source>
        <strain evidence="2">VT162</strain>
    </source>
</reference>
<dbReference type="Proteomes" id="UP001212997">
    <property type="component" value="Unassembled WGS sequence"/>
</dbReference>
<accession>A0AAD5USI4</accession>
<dbReference type="EMBL" id="JANAWD010000696">
    <property type="protein sequence ID" value="KAJ3476535.1"/>
    <property type="molecule type" value="Genomic_DNA"/>
</dbReference>
<evidence type="ECO:0000313" key="3">
    <source>
        <dbReference type="Proteomes" id="UP001212997"/>
    </source>
</evidence>